<feature type="binding site" description="via carbamate group" evidence="1">
    <location>
        <position position="151"/>
    </location>
    <ligand>
        <name>Zn(2+)</name>
        <dbReference type="ChEBI" id="CHEBI:29105"/>
        <label>1</label>
    </ligand>
</feature>
<dbReference type="PANTHER" id="PTHR42717:SF1">
    <property type="entry name" value="IMIDAZOLONEPROPIONASE AND RELATED AMIDOHYDROLASES"/>
    <property type="match status" value="1"/>
</dbReference>
<dbReference type="SUPFAM" id="SSF51338">
    <property type="entry name" value="Composite domain of metallo-dependent hydrolases"/>
    <property type="match status" value="1"/>
</dbReference>
<dbReference type="SUPFAM" id="SSF51556">
    <property type="entry name" value="Metallo-dependent hydrolases"/>
    <property type="match status" value="1"/>
</dbReference>
<evidence type="ECO:0000256" key="3">
    <source>
        <dbReference type="PIRSR" id="PIRSR039004-3"/>
    </source>
</evidence>
<keyword evidence="4" id="KW-0378">Hydrolase</keyword>
<dbReference type="InterPro" id="IPR020043">
    <property type="entry name" value="Deacetylase_Atu3266-like"/>
</dbReference>
<comment type="caution">
    <text evidence="4">The sequence shown here is derived from an EMBL/GenBank/DDBJ whole genome shotgun (WGS) entry which is preliminary data.</text>
</comment>
<dbReference type="InterPro" id="IPR032466">
    <property type="entry name" value="Metal_Hydrolase"/>
</dbReference>
<feature type="binding site" evidence="1">
    <location>
        <position position="57"/>
    </location>
    <ligand>
        <name>Zn(2+)</name>
        <dbReference type="ChEBI" id="CHEBI:29105"/>
        <label>1</label>
    </ligand>
</feature>
<keyword evidence="1" id="KW-0479">Metal-binding</keyword>
<dbReference type="GO" id="GO:0004151">
    <property type="term" value="F:dihydroorotase activity"/>
    <property type="evidence" value="ECO:0007669"/>
    <property type="project" value="UniProtKB-EC"/>
</dbReference>
<protein>
    <submittedName>
        <fullName evidence="4">Amidohydrolase/deacetylase family metallohydrolase</fullName>
        <ecNumber evidence="4">3.5.2.3</ecNumber>
    </submittedName>
</protein>
<dbReference type="RefSeq" id="WP_153406379.1">
    <property type="nucleotide sequence ID" value="NZ_ML762445.1"/>
</dbReference>
<dbReference type="Proteomes" id="UP000480246">
    <property type="component" value="Unassembled WGS sequence"/>
</dbReference>
<dbReference type="AlphaFoldDB" id="A0A7C8KQC4"/>
<dbReference type="InterPro" id="IPR047601">
    <property type="entry name" value="EF_0837-like"/>
</dbReference>
<dbReference type="EC" id="3.5.2.3" evidence="4"/>
<gene>
    <name evidence="4" type="ORF">F9U64_18585</name>
</gene>
<feature type="modified residue" description="N6-carboxylysine" evidence="2">
    <location>
        <position position="151"/>
    </location>
</feature>
<dbReference type="GO" id="GO:0019213">
    <property type="term" value="F:deacetylase activity"/>
    <property type="evidence" value="ECO:0007669"/>
    <property type="project" value="InterPro"/>
</dbReference>
<keyword evidence="5" id="KW-1185">Reference proteome</keyword>
<sequence>MINRFVLRNVKRISEEEFDVVIESGKIHDITPPGHGQGQQIYDLKGTYISSGWIDLHVHAFPEFIPYGDKIDAIGVAQGVTTIVDAGSCGADRIEDLITASLSSKTNLFAFLNISQIGLKRVDELANLAWIDKQKVKDAVTIYRDKIVGLKARISKSVVGENGIKPLQIARQLSSETKLPLMIHIGSDPPAITDILPLLQSRDVLTHYLNGKSNNLFDEQGYPLPEVKDAIERGVHFDVGHGSASFSFSVAELARKHGISFRTISTDIYKNNRLHGPVYSLANVLTKFLYLGYSLVEIIHAVTIQAASWLNKPELGRIKVGDTANLTLFNVEDQPITLIDSEGNERQANKRIIPKGVVINGEFIACEVRT</sequence>
<dbReference type="PANTHER" id="PTHR42717">
    <property type="entry name" value="DIHYDROOROTASE-RELATED"/>
    <property type="match status" value="1"/>
</dbReference>
<feature type="binding site" evidence="1">
    <location>
        <position position="207"/>
    </location>
    <ligand>
        <name>Zn(2+)</name>
        <dbReference type="ChEBI" id="CHEBI:29105"/>
        <label>2</label>
    </ligand>
</feature>
<organism evidence="4 5">
    <name type="scientific">Gracilibacillus oryzae</name>
    <dbReference type="NCBI Taxonomy" id="1672701"/>
    <lineage>
        <taxon>Bacteria</taxon>
        <taxon>Bacillati</taxon>
        <taxon>Bacillota</taxon>
        <taxon>Bacilli</taxon>
        <taxon>Bacillales</taxon>
        <taxon>Bacillaceae</taxon>
        <taxon>Gracilibacillus</taxon>
    </lineage>
</organism>
<proteinExistence type="predicted"/>
<dbReference type="Gene3D" id="3.20.20.140">
    <property type="entry name" value="Metal-dependent hydrolases"/>
    <property type="match status" value="1"/>
</dbReference>
<reference evidence="4 5" key="1">
    <citation type="submission" date="2019-10" db="EMBL/GenBank/DDBJ databases">
        <title>Gracilibacillus sp. nov. isolated from rice seeds.</title>
        <authorList>
            <person name="He S."/>
        </authorList>
    </citation>
    <scope>NUCLEOTIDE SEQUENCE [LARGE SCALE GENOMIC DNA]</scope>
    <source>
        <strain evidence="4 5">TD8</strain>
    </source>
</reference>
<dbReference type="NCBIfam" id="TIGR03583">
    <property type="entry name" value="EF_0837"/>
    <property type="match status" value="1"/>
</dbReference>
<evidence type="ECO:0000313" key="5">
    <source>
        <dbReference type="Proteomes" id="UP000480246"/>
    </source>
</evidence>
<dbReference type="GO" id="GO:0046872">
    <property type="term" value="F:metal ion binding"/>
    <property type="evidence" value="ECO:0007669"/>
    <property type="project" value="UniProtKB-KW"/>
</dbReference>
<dbReference type="OrthoDB" id="9796020at2"/>
<feature type="binding site" evidence="1">
    <location>
        <position position="59"/>
    </location>
    <ligand>
        <name>Zn(2+)</name>
        <dbReference type="ChEBI" id="CHEBI:29105"/>
        <label>1</label>
    </ligand>
</feature>
<evidence type="ECO:0000256" key="2">
    <source>
        <dbReference type="PIRSR" id="PIRSR039004-2"/>
    </source>
</evidence>
<dbReference type="NCBIfam" id="NF006689">
    <property type="entry name" value="PRK09237.1"/>
    <property type="match status" value="1"/>
</dbReference>
<feature type="site" description="Transition state stabilizer" evidence="3">
    <location>
        <position position="153"/>
    </location>
</feature>
<keyword evidence="1" id="KW-0862">Zinc</keyword>
<dbReference type="Gene3D" id="2.30.40.10">
    <property type="entry name" value="Urease, subunit C, domain 1"/>
    <property type="match status" value="1"/>
</dbReference>
<feature type="binding site" evidence="1">
    <location>
        <position position="184"/>
    </location>
    <ligand>
        <name>Zn(2+)</name>
        <dbReference type="ChEBI" id="CHEBI:29105"/>
        <label>2</label>
    </ligand>
</feature>
<evidence type="ECO:0000256" key="1">
    <source>
        <dbReference type="PIRSR" id="PIRSR039004-1"/>
    </source>
</evidence>
<feature type="binding site" description="via carbamate group" evidence="1">
    <location>
        <position position="151"/>
    </location>
    <ligand>
        <name>Zn(2+)</name>
        <dbReference type="ChEBI" id="CHEBI:29105"/>
        <label>2</label>
    </ligand>
</feature>
<feature type="binding site" evidence="1">
    <location>
        <position position="267"/>
    </location>
    <ligand>
        <name>Zn(2+)</name>
        <dbReference type="ChEBI" id="CHEBI:29105"/>
        <label>1</label>
    </ligand>
</feature>
<dbReference type="InterPro" id="IPR011059">
    <property type="entry name" value="Metal-dep_hydrolase_composite"/>
</dbReference>
<dbReference type="PIRSF" id="PIRSF039004">
    <property type="entry name" value="ADE_EF_0837"/>
    <property type="match status" value="1"/>
</dbReference>
<evidence type="ECO:0000313" key="4">
    <source>
        <dbReference type="EMBL" id="KAB8127024.1"/>
    </source>
</evidence>
<dbReference type="EMBL" id="WEID01000097">
    <property type="protein sequence ID" value="KAB8127024.1"/>
    <property type="molecule type" value="Genomic_DNA"/>
</dbReference>
<dbReference type="Pfam" id="PF22647">
    <property type="entry name" value="EF_0837-like_N"/>
    <property type="match status" value="1"/>
</dbReference>
<accession>A0A7C8KQC4</accession>
<name>A0A7C8KQC4_9BACI</name>